<keyword evidence="2" id="KW-0560">Oxidoreductase</keyword>
<dbReference type="AlphaFoldDB" id="A0A8B9RH72"/>
<evidence type="ECO:0000256" key="1">
    <source>
        <dbReference type="ARBA" id="ARBA00006252"/>
    </source>
</evidence>
<evidence type="ECO:0000256" key="2">
    <source>
        <dbReference type="ARBA" id="ARBA00023002"/>
    </source>
</evidence>
<evidence type="ECO:0000313" key="4">
    <source>
        <dbReference type="Ensembl" id="ENSAMXP00005042854.1"/>
    </source>
</evidence>
<reference evidence="4" key="1">
    <citation type="submission" date="2025-08" db="UniProtKB">
        <authorList>
            <consortium name="Ensembl"/>
        </authorList>
    </citation>
    <scope>IDENTIFICATION</scope>
</reference>
<name>A0A8B9RH72_ASTMX</name>
<dbReference type="Gene3D" id="3.40.50.360">
    <property type="match status" value="2"/>
</dbReference>
<dbReference type="InterPro" id="IPR029039">
    <property type="entry name" value="Flavoprotein-like_sf"/>
</dbReference>
<evidence type="ECO:0000313" key="5">
    <source>
        <dbReference type="Proteomes" id="UP000694621"/>
    </source>
</evidence>
<feature type="domain" description="Flavodoxin-like fold" evidence="3">
    <location>
        <begin position="88"/>
        <end position="160"/>
    </location>
</feature>
<dbReference type="SUPFAM" id="SSF52218">
    <property type="entry name" value="Flavoproteins"/>
    <property type="match status" value="1"/>
</dbReference>
<dbReference type="InterPro" id="IPR051545">
    <property type="entry name" value="NAD(P)H_dehydrogenase_qn"/>
</dbReference>
<dbReference type="GO" id="GO:0003955">
    <property type="term" value="F:NAD(P)H dehydrogenase (quinone) activity"/>
    <property type="evidence" value="ECO:0007669"/>
    <property type="project" value="TreeGrafter"/>
</dbReference>
<dbReference type="PANTHER" id="PTHR10204:SF34">
    <property type="entry name" value="NAD(P)H DEHYDROGENASE [QUINONE] 1 ISOFORM 1"/>
    <property type="match status" value="1"/>
</dbReference>
<sequence>IPSSFNAAAKDAAVQTLTAQGYKVLVSDLYTMKFQPSATAADIKGDLKDPEHFVYNDEACAAWKEGRLSDDIKEEHNKLLEADLVIFQDKKALLSFTTGGPESMYLPDGINGDINIMLYPLQSGVLHFCGFQVLAPQIFWSVAHTPPDARKALLQAWQTRL</sequence>
<dbReference type="GO" id="GO:0005829">
    <property type="term" value="C:cytosol"/>
    <property type="evidence" value="ECO:0007669"/>
    <property type="project" value="TreeGrafter"/>
</dbReference>
<accession>A0A8B9RH72</accession>
<organism evidence="4 5">
    <name type="scientific">Astyanax mexicanus</name>
    <name type="common">Blind cave fish</name>
    <name type="synonym">Astyanax fasciatus mexicanus</name>
    <dbReference type="NCBI Taxonomy" id="7994"/>
    <lineage>
        <taxon>Eukaryota</taxon>
        <taxon>Metazoa</taxon>
        <taxon>Chordata</taxon>
        <taxon>Craniata</taxon>
        <taxon>Vertebrata</taxon>
        <taxon>Euteleostomi</taxon>
        <taxon>Actinopterygii</taxon>
        <taxon>Neopterygii</taxon>
        <taxon>Teleostei</taxon>
        <taxon>Ostariophysi</taxon>
        <taxon>Characiformes</taxon>
        <taxon>Characoidei</taxon>
        <taxon>Acestrorhamphidae</taxon>
        <taxon>Acestrorhamphinae</taxon>
        <taxon>Astyanax</taxon>
    </lineage>
</organism>
<dbReference type="InterPro" id="IPR003680">
    <property type="entry name" value="Flavodoxin_fold"/>
</dbReference>
<protein>
    <submittedName>
        <fullName evidence="4">NAD(P)H dehydrogenase, quinone 1</fullName>
    </submittedName>
</protein>
<dbReference type="Proteomes" id="UP000694621">
    <property type="component" value="Unplaced"/>
</dbReference>
<dbReference type="FunFam" id="3.40.50.360:FF:000054">
    <property type="entry name" value="NAD(P)H dehydrogenase, quinone 1"/>
    <property type="match status" value="1"/>
</dbReference>
<comment type="similarity">
    <text evidence="1">Belongs to the NAD(P)H dehydrogenase (quinone) family.</text>
</comment>
<dbReference type="Pfam" id="PF02525">
    <property type="entry name" value="Flavodoxin_2"/>
    <property type="match status" value="1"/>
</dbReference>
<evidence type="ECO:0000259" key="3">
    <source>
        <dbReference type="Pfam" id="PF02525"/>
    </source>
</evidence>
<dbReference type="PANTHER" id="PTHR10204">
    <property type="entry name" value="NAD P H OXIDOREDUCTASE-RELATED"/>
    <property type="match status" value="1"/>
</dbReference>
<dbReference type="Ensembl" id="ENSAMXT00005046601.1">
    <property type="protein sequence ID" value="ENSAMXP00005042854.1"/>
    <property type="gene ID" value="ENSAMXG00005019947.1"/>
</dbReference>
<proteinExistence type="inferred from homology"/>